<keyword evidence="15" id="KW-0067">ATP-binding</keyword>
<evidence type="ECO:0000256" key="1">
    <source>
        <dbReference type="ARBA" id="ARBA00004162"/>
    </source>
</evidence>
<dbReference type="InterPro" id="IPR001611">
    <property type="entry name" value="Leu-rich_rpt"/>
</dbReference>
<evidence type="ECO:0000256" key="19">
    <source>
        <dbReference type="ARBA" id="ARBA00023180"/>
    </source>
</evidence>
<dbReference type="EC" id="2.7.11.1" evidence="4"/>
<keyword evidence="27" id="KW-1185">Reference proteome</keyword>
<dbReference type="InterPro" id="IPR013210">
    <property type="entry name" value="LRR_N_plant-typ"/>
</dbReference>
<reference evidence="24 27" key="1">
    <citation type="journal article" date="2011" name="Nature">
        <title>The Medicago genome provides insight into the evolution of rhizobial symbioses.</title>
        <authorList>
            <person name="Young N.D."/>
            <person name="Debelle F."/>
            <person name="Oldroyd G.E."/>
            <person name="Geurts R."/>
            <person name="Cannon S.B."/>
            <person name="Udvardi M.K."/>
            <person name="Benedito V.A."/>
            <person name="Mayer K.F."/>
            <person name="Gouzy J."/>
            <person name="Schoof H."/>
            <person name="Van de Peer Y."/>
            <person name="Proost S."/>
            <person name="Cook D.R."/>
            <person name="Meyers B.C."/>
            <person name="Spannagl M."/>
            <person name="Cheung F."/>
            <person name="De Mita S."/>
            <person name="Krishnakumar V."/>
            <person name="Gundlach H."/>
            <person name="Zhou S."/>
            <person name="Mudge J."/>
            <person name="Bharti A.K."/>
            <person name="Murray J.D."/>
            <person name="Naoumkina M.A."/>
            <person name="Rosen B."/>
            <person name="Silverstein K.A."/>
            <person name="Tang H."/>
            <person name="Rombauts S."/>
            <person name="Zhao P.X."/>
            <person name="Zhou P."/>
            <person name="Barbe V."/>
            <person name="Bardou P."/>
            <person name="Bechner M."/>
            <person name="Bellec A."/>
            <person name="Berger A."/>
            <person name="Berges H."/>
            <person name="Bidwell S."/>
            <person name="Bisseling T."/>
            <person name="Choisne N."/>
            <person name="Couloux A."/>
            <person name="Denny R."/>
            <person name="Deshpande S."/>
            <person name="Dai X."/>
            <person name="Doyle J.J."/>
            <person name="Dudez A.M."/>
            <person name="Farmer A.D."/>
            <person name="Fouteau S."/>
            <person name="Franken C."/>
            <person name="Gibelin C."/>
            <person name="Gish J."/>
            <person name="Goldstein S."/>
            <person name="Gonzalez A.J."/>
            <person name="Green P.J."/>
            <person name="Hallab A."/>
            <person name="Hartog M."/>
            <person name="Hua A."/>
            <person name="Humphray S.J."/>
            <person name="Jeong D.H."/>
            <person name="Jing Y."/>
            <person name="Jocker A."/>
            <person name="Kenton S.M."/>
            <person name="Kim D.J."/>
            <person name="Klee K."/>
            <person name="Lai H."/>
            <person name="Lang C."/>
            <person name="Lin S."/>
            <person name="Macmil S.L."/>
            <person name="Magdelenat G."/>
            <person name="Matthews L."/>
            <person name="McCorrison J."/>
            <person name="Monaghan E.L."/>
            <person name="Mun J.H."/>
            <person name="Najar F.Z."/>
            <person name="Nicholson C."/>
            <person name="Noirot C."/>
            <person name="O'Bleness M."/>
            <person name="Paule C.R."/>
            <person name="Poulain J."/>
            <person name="Prion F."/>
            <person name="Qin B."/>
            <person name="Qu C."/>
            <person name="Retzel E.F."/>
            <person name="Riddle C."/>
            <person name="Sallet E."/>
            <person name="Samain S."/>
            <person name="Samson N."/>
            <person name="Sanders I."/>
            <person name="Saurat O."/>
            <person name="Scarpelli C."/>
            <person name="Schiex T."/>
            <person name="Segurens B."/>
            <person name="Severin A.J."/>
            <person name="Sherrier D.J."/>
            <person name="Shi R."/>
            <person name="Sims S."/>
            <person name="Singer S.R."/>
            <person name="Sinharoy S."/>
            <person name="Sterck L."/>
            <person name="Viollet A."/>
            <person name="Wang B.B."/>
            <person name="Wang K."/>
            <person name="Wang M."/>
            <person name="Wang X."/>
            <person name="Warfsmann J."/>
            <person name="Weissenbach J."/>
            <person name="White D.D."/>
            <person name="White J.D."/>
            <person name="Wiley G.B."/>
            <person name="Wincker P."/>
            <person name="Xing Y."/>
            <person name="Yang L."/>
            <person name="Yao Z."/>
            <person name="Ying F."/>
            <person name="Zhai J."/>
            <person name="Zhou L."/>
            <person name="Zuber A."/>
            <person name="Denarie J."/>
            <person name="Dixon R.A."/>
            <person name="May G.D."/>
            <person name="Schwartz D.C."/>
            <person name="Rogers J."/>
            <person name="Quetier F."/>
            <person name="Town C.D."/>
            <person name="Roe B.A."/>
        </authorList>
    </citation>
    <scope>NUCLEOTIDE SEQUENCE [LARGE SCALE GENOMIC DNA]</scope>
    <source>
        <strain evidence="24">A17</strain>
        <strain evidence="26 27">cv. Jemalong A17</strain>
    </source>
</reference>
<dbReference type="PROSITE" id="PS00108">
    <property type="entry name" value="PROTEIN_KINASE_ST"/>
    <property type="match status" value="1"/>
</dbReference>
<dbReference type="Pfam" id="PF13855">
    <property type="entry name" value="LRR_8"/>
    <property type="match status" value="1"/>
</dbReference>
<dbReference type="Proteomes" id="UP000002051">
    <property type="component" value="Chromosome 5"/>
</dbReference>
<dbReference type="FunFam" id="3.80.10.10:FF:000095">
    <property type="entry name" value="LRR receptor-like serine/threonine-protein kinase GSO1"/>
    <property type="match status" value="1"/>
</dbReference>
<evidence type="ECO:0000256" key="16">
    <source>
        <dbReference type="ARBA" id="ARBA00022989"/>
    </source>
</evidence>
<gene>
    <name evidence="26" type="primary">11407070</name>
    <name evidence="24" type="ordered locus">MTR_5g025890</name>
    <name evidence="25" type="ORF">MtrunA17_Chr5g0408511</name>
</gene>
<accession>G7K441</accession>
<dbReference type="OrthoDB" id="676979at2759"/>
<evidence type="ECO:0000256" key="9">
    <source>
        <dbReference type="ARBA" id="ARBA00022679"/>
    </source>
</evidence>
<dbReference type="FunFam" id="1.10.510.10:FF:000358">
    <property type="entry name" value="Putative leucine-rich repeat receptor-like serine/threonine-protein kinase"/>
    <property type="match status" value="1"/>
</dbReference>
<dbReference type="SMART" id="SM00220">
    <property type="entry name" value="S_TKc"/>
    <property type="match status" value="1"/>
</dbReference>
<dbReference type="Pfam" id="PF00069">
    <property type="entry name" value="Pkinase"/>
    <property type="match status" value="1"/>
</dbReference>
<keyword evidence="7" id="KW-0597">Phosphoprotein</keyword>
<reference evidence="26" key="3">
    <citation type="submission" date="2015-04" db="UniProtKB">
        <authorList>
            <consortium name="EnsemblPlants"/>
        </authorList>
    </citation>
    <scope>IDENTIFICATION</scope>
    <source>
        <strain evidence="26">cv. Jemalong A17</strain>
    </source>
</reference>
<dbReference type="Gene3D" id="3.30.200.20">
    <property type="entry name" value="Phosphorylase Kinase, domain 1"/>
    <property type="match status" value="1"/>
</dbReference>
<dbReference type="AlphaFoldDB" id="G7K441"/>
<organism evidence="24 27">
    <name type="scientific">Medicago truncatula</name>
    <name type="common">Barrel medic</name>
    <name type="synonym">Medicago tribuloides</name>
    <dbReference type="NCBI Taxonomy" id="3880"/>
    <lineage>
        <taxon>Eukaryota</taxon>
        <taxon>Viridiplantae</taxon>
        <taxon>Streptophyta</taxon>
        <taxon>Embryophyta</taxon>
        <taxon>Tracheophyta</taxon>
        <taxon>Spermatophyta</taxon>
        <taxon>Magnoliopsida</taxon>
        <taxon>eudicotyledons</taxon>
        <taxon>Gunneridae</taxon>
        <taxon>Pentapetalae</taxon>
        <taxon>rosids</taxon>
        <taxon>fabids</taxon>
        <taxon>Fabales</taxon>
        <taxon>Fabaceae</taxon>
        <taxon>Papilionoideae</taxon>
        <taxon>50 kb inversion clade</taxon>
        <taxon>NPAAA clade</taxon>
        <taxon>Hologalegina</taxon>
        <taxon>IRL clade</taxon>
        <taxon>Trifolieae</taxon>
        <taxon>Medicago</taxon>
    </lineage>
</organism>
<evidence type="ECO:0000256" key="10">
    <source>
        <dbReference type="ARBA" id="ARBA00022692"/>
    </source>
</evidence>
<dbReference type="EnsemblPlants" id="AES95473">
    <property type="protein sequence ID" value="AES95473"/>
    <property type="gene ID" value="MTR_5g025890"/>
</dbReference>
<dbReference type="SUPFAM" id="SSF52058">
    <property type="entry name" value="L domain-like"/>
    <property type="match status" value="2"/>
</dbReference>
<keyword evidence="19" id="KW-0325">Glycoprotein</keyword>
<dbReference type="PaxDb" id="3880-AES95473"/>
<feature type="transmembrane region" description="Helical" evidence="22">
    <location>
        <begin position="657"/>
        <end position="679"/>
    </location>
</feature>
<evidence type="ECO:0000256" key="14">
    <source>
        <dbReference type="ARBA" id="ARBA00022777"/>
    </source>
</evidence>
<dbReference type="KEGG" id="mtr:11407070"/>
<protein>
    <recommendedName>
        <fullName evidence="4">non-specific serine/threonine protein kinase</fullName>
        <ecNumber evidence="4">2.7.11.1</ecNumber>
    </recommendedName>
</protein>
<keyword evidence="8" id="KW-0433">Leucine-rich repeat</keyword>
<keyword evidence="10 22" id="KW-0812">Transmembrane</keyword>
<comment type="subcellular location">
    <subcellularLocation>
        <location evidence="1">Cell membrane</location>
        <topology evidence="1">Single-pass membrane protein</topology>
    </subcellularLocation>
    <subcellularLocation>
        <location evidence="2">Membrane</location>
        <topology evidence="2">Single-pass type I membrane protein</topology>
    </subcellularLocation>
</comment>
<dbReference type="InterPro" id="IPR000719">
    <property type="entry name" value="Prot_kinase_dom"/>
</dbReference>
<keyword evidence="14 24" id="KW-0418">Kinase</keyword>
<comment type="catalytic activity">
    <reaction evidence="20">
        <text>L-threonyl-[protein] + ATP = O-phospho-L-threonyl-[protein] + ADP + H(+)</text>
        <dbReference type="Rhea" id="RHEA:46608"/>
        <dbReference type="Rhea" id="RHEA-COMP:11060"/>
        <dbReference type="Rhea" id="RHEA-COMP:11605"/>
        <dbReference type="ChEBI" id="CHEBI:15378"/>
        <dbReference type="ChEBI" id="CHEBI:30013"/>
        <dbReference type="ChEBI" id="CHEBI:30616"/>
        <dbReference type="ChEBI" id="CHEBI:61977"/>
        <dbReference type="ChEBI" id="CHEBI:456216"/>
        <dbReference type="EC" id="2.7.11.1"/>
    </reaction>
</comment>
<keyword evidence="9 25" id="KW-0808">Transferase</keyword>
<keyword evidence="17 22" id="KW-0472">Membrane</keyword>
<proteinExistence type="inferred from homology"/>
<keyword evidence="18 24" id="KW-0675">Receptor</keyword>
<evidence type="ECO:0000256" key="18">
    <source>
        <dbReference type="ARBA" id="ARBA00023170"/>
    </source>
</evidence>
<evidence type="ECO:0000256" key="11">
    <source>
        <dbReference type="ARBA" id="ARBA00022729"/>
    </source>
</evidence>
<dbReference type="GO" id="GO:0005524">
    <property type="term" value="F:ATP binding"/>
    <property type="evidence" value="ECO:0007669"/>
    <property type="project" value="UniProtKB-KW"/>
</dbReference>
<dbReference type="Gene3D" id="1.10.510.10">
    <property type="entry name" value="Transferase(Phosphotransferase) domain 1"/>
    <property type="match status" value="1"/>
</dbReference>
<dbReference type="SUPFAM" id="SSF56112">
    <property type="entry name" value="Protein kinase-like (PK-like)"/>
    <property type="match status" value="1"/>
</dbReference>
<keyword evidence="5" id="KW-1003">Cell membrane</keyword>
<dbReference type="PANTHER" id="PTHR27008">
    <property type="entry name" value="OS04G0122200 PROTEIN"/>
    <property type="match status" value="1"/>
</dbReference>
<dbReference type="FunFam" id="3.30.200.20:FF:000432">
    <property type="entry name" value="LRR receptor-like serine/threonine-protein kinase EFR"/>
    <property type="match status" value="1"/>
</dbReference>
<evidence type="ECO:0000256" key="17">
    <source>
        <dbReference type="ARBA" id="ARBA00023136"/>
    </source>
</evidence>
<dbReference type="PROSITE" id="PS50011">
    <property type="entry name" value="PROTEIN_KINASE_DOM"/>
    <property type="match status" value="1"/>
</dbReference>
<evidence type="ECO:0000256" key="22">
    <source>
        <dbReference type="SAM" id="Phobius"/>
    </source>
</evidence>
<sequence length="1017" mass="112816">MKPYILMLPMSWYVYLHLFTLALMWFGPNRTVAVALGNQTDHLALLQFKQLISSDPYGILNKWNSSTHFCNWNGIICSPKHQRVTKLKLSGYKLHGSISPYIGNLSRLRFLNLENNNFNGNIPQELGRLSRLRYFLLSNNSLVGEFPLNLTNCSELKSVDLEGNKLFGKIPSQFGSLQKLHIFYIGTNNLSGKIPPSIRNLSSLNIFSIGYNNLVGNIPREICFLKQLKFIAVHANKLSGTFLSCLYNMSSLTGISVAANSFSGSLPPNMFNTLPNLYFYGIGGNQFSGPIPTSIANAYTLIRFDIGGNHFVGQVPCLGKLQKLWSLSLQDNKLGDNSSKDLEFLKSLANCSQLYSLSVTNNNFGGSLPNLIGNLSPGLSELYIGGNQIYGKIPIELGNLTSLILLTMEDNRLEGTIPKTFRMFQKIQYLGLGGNRLSGDIPAFIGNLSQLFVLRMEENLLEGNIPLSIGECQKLQFLNLSLNNLRGAIPLEIFRIYSLTKGLDLSQNSLSGSLPDEVGLLKNIGTIDVSENHLSGGIPGTIGDCINLEYLHLQGNLFLGTIPFTLASLKGLQYLDMSRNQLSGSIPTSLQNIVFLEYFNVSFNMLEGEVPMKGVFQNASRLAMIGNNKLCGGVLELHLPPCPIKVIKPTKHLKLKLVAVIISVIFIIILIFILTIYWVRKRNMKLSSDTPTTDQLVKVSYQELHQGTDGFSDGNLIGSGSFCSVYKGILVSQDKSVAIKVLNLKKKGADKSFIAECNALKNVRHRNLAKILTCCSGTDYKGQEFKALVFDYMKNGSLEQWLHPWNVNSEHPRTLDLVHRLNITIDIASALHYLHHECEQVVLHCDIKPSNVLLDDDMVAHVSDFGIARLVSVIEDTSHQETSTIGIKGTVGYAPPEYGMGSEVSTSGDMYSFGMLMLEMITGRRPTDEMFEDGQNLHMFVESSFQDNLIQILDPHLVSIEDGHNENLIPAKEKCLVSLLRIGLACSMESPKERMSIIDVTRELNIIRTVFVDGETN</sequence>
<reference evidence="24 27" key="2">
    <citation type="journal article" date="2014" name="BMC Genomics">
        <title>An improved genome release (version Mt4.0) for the model legume Medicago truncatula.</title>
        <authorList>
            <person name="Tang H."/>
            <person name="Krishnakumar V."/>
            <person name="Bidwell S."/>
            <person name="Rosen B."/>
            <person name="Chan A."/>
            <person name="Zhou S."/>
            <person name="Gentzbittel L."/>
            <person name="Childs K.L."/>
            <person name="Yandell M."/>
            <person name="Gundlach H."/>
            <person name="Mayer K.F."/>
            <person name="Schwartz D.C."/>
            <person name="Town C.D."/>
        </authorList>
    </citation>
    <scope>GENOME REANNOTATION</scope>
    <source>
        <strain evidence="26 27">cv. Jemalong A17</strain>
    </source>
</reference>
<feature type="domain" description="Protein kinase" evidence="23">
    <location>
        <begin position="711"/>
        <end position="1012"/>
    </location>
</feature>
<comment type="catalytic activity">
    <reaction evidence="21">
        <text>L-seryl-[protein] + ATP = O-phospho-L-seryl-[protein] + ADP + H(+)</text>
        <dbReference type="Rhea" id="RHEA:17989"/>
        <dbReference type="Rhea" id="RHEA-COMP:9863"/>
        <dbReference type="Rhea" id="RHEA-COMP:11604"/>
        <dbReference type="ChEBI" id="CHEBI:15378"/>
        <dbReference type="ChEBI" id="CHEBI:29999"/>
        <dbReference type="ChEBI" id="CHEBI:30616"/>
        <dbReference type="ChEBI" id="CHEBI:83421"/>
        <dbReference type="ChEBI" id="CHEBI:456216"/>
        <dbReference type="EC" id="2.7.11.1"/>
    </reaction>
</comment>
<dbReference type="Pfam" id="PF23598">
    <property type="entry name" value="LRR_14"/>
    <property type="match status" value="1"/>
</dbReference>
<dbReference type="InterPro" id="IPR055414">
    <property type="entry name" value="LRR_R13L4/SHOC2-like"/>
</dbReference>
<evidence type="ECO:0000256" key="13">
    <source>
        <dbReference type="ARBA" id="ARBA00022741"/>
    </source>
</evidence>
<dbReference type="InterPro" id="IPR008271">
    <property type="entry name" value="Ser/Thr_kinase_AS"/>
</dbReference>
<evidence type="ECO:0000256" key="3">
    <source>
        <dbReference type="ARBA" id="ARBA00008684"/>
    </source>
</evidence>
<keyword evidence="16 22" id="KW-1133">Transmembrane helix</keyword>
<evidence type="ECO:0000313" key="27">
    <source>
        <dbReference type="Proteomes" id="UP000002051"/>
    </source>
</evidence>
<evidence type="ECO:0000256" key="5">
    <source>
        <dbReference type="ARBA" id="ARBA00022475"/>
    </source>
</evidence>
<evidence type="ECO:0000313" key="24">
    <source>
        <dbReference type="EMBL" id="AES95473.1"/>
    </source>
</evidence>
<evidence type="ECO:0000256" key="4">
    <source>
        <dbReference type="ARBA" id="ARBA00012513"/>
    </source>
</evidence>
<dbReference type="FunFam" id="3.80.10.10:FF:000288">
    <property type="entry name" value="LRR receptor-like serine/threonine-protein kinase EFR"/>
    <property type="match status" value="1"/>
</dbReference>
<dbReference type="OMA" id="LEMIYLT"/>
<dbReference type="Gramene" id="rna29649">
    <property type="protein sequence ID" value="RHN54584.1"/>
    <property type="gene ID" value="gene29649"/>
</dbReference>
<evidence type="ECO:0000256" key="15">
    <source>
        <dbReference type="ARBA" id="ARBA00022840"/>
    </source>
</evidence>
<keyword evidence="12" id="KW-0677">Repeat</keyword>
<dbReference type="Gene3D" id="3.80.10.10">
    <property type="entry name" value="Ribonuclease Inhibitor"/>
    <property type="match status" value="2"/>
</dbReference>
<reference evidence="25" key="4">
    <citation type="journal article" date="2018" name="Nat. Plants">
        <title>Whole-genome landscape of Medicago truncatula symbiotic genes.</title>
        <authorList>
            <person name="Pecrix Y."/>
            <person name="Gamas P."/>
            <person name="Carrere S."/>
        </authorList>
    </citation>
    <scope>NUCLEOTIDE SEQUENCE</scope>
    <source>
        <tissue evidence="25">Leaves</tissue>
    </source>
</reference>
<evidence type="ECO:0000256" key="6">
    <source>
        <dbReference type="ARBA" id="ARBA00022527"/>
    </source>
</evidence>
<comment type="similarity">
    <text evidence="3">Belongs to the protein kinase superfamily. Ser/Thr protein kinase family.</text>
</comment>
<evidence type="ECO:0000256" key="8">
    <source>
        <dbReference type="ARBA" id="ARBA00022614"/>
    </source>
</evidence>
<evidence type="ECO:0000259" key="23">
    <source>
        <dbReference type="PROSITE" id="PS50011"/>
    </source>
</evidence>
<dbReference type="Pfam" id="PF00560">
    <property type="entry name" value="LRR_1"/>
    <property type="match status" value="2"/>
</dbReference>
<dbReference type="eggNOG" id="ENOG502QPYS">
    <property type="taxonomic scope" value="Eukaryota"/>
</dbReference>
<keyword evidence="6" id="KW-0723">Serine/threonine-protein kinase</keyword>
<evidence type="ECO:0000256" key="20">
    <source>
        <dbReference type="ARBA" id="ARBA00047899"/>
    </source>
</evidence>
<evidence type="ECO:0000256" key="2">
    <source>
        <dbReference type="ARBA" id="ARBA00004479"/>
    </source>
</evidence>
<dbReference type="GO" id="GO:0004674">
    <property type="term" value="F:protein serine/threonine kinase activity"/>
    <property type="evidence" value="ECO:0007669"/>
    <property type="project" value="UniProtKB-KW"/>
</dbReference>
<evidence type="ECO:0000313" key="26">
    <source>
        <dbReference type="EnsemblPlants" id="AES95473"/>
    </source>
</evidence>
<evidence type="ECO:0000313" key="25">
    <source>
        <dbReference type="EMBL" id="RHN54584.1"/>
    </source>
</evidence>
<dbReference type="Proteomes" id="UP000265566">
    <property type="component" value="Chromosome 5"/>
</dbReference>
<dbReference type="InterPro" id="IPR051809">
    <property type="entry name" value="Plant_receptor-like_S/T_kinase"/>
</dbReference>
<dbReference type="GO" id="GO:0005886">
    <property type="term" value="C:plasma membrane"/>
    <property type="evidence" value="ECO:0007669"/>
    <property type="project" value="UniProtKB-SubCell"/>
</dbReference>
<dbReference type="EMBL" id="CM001221">
    <property type="protein sequence ID" value="AES95473.1"/>
    <property type="molecule type" value="Genomic_DNA"/>
</dbReference>
<keyword evidence="13" id="KW-0547">Nucleotide-binding</keyword>
<dbReference type="HOGENOM" id="CLU_000288_22_0_1"/>
<evidence type="ECO:0000256" key="12">
    <source>
        <dbReference type="ARBA" id="ARBA00022737"/>
    </source>
</evidence>
<dbReference type="InterPro" id="IPR032675">
    <property type="entry name" value="LRR_dom_sf"/>
</dbReference>
<dbReference type="InterPro" id="IPR011009">
    <property type="entry name" value="Kinase-like_dom_sf"/>
</dbReference>
<dbReference type="Pfam" id="PF08263">
    <property type="entry name" value="LRRNT_2"/>
    <property type="match status" value="1"/>
</dbReference>
<dbReference type="PANTHER" id="PTHR27008:SF523">
    <property type="entry name" value="LRR RECEPTOR-LIKE KINASE FAMILY PROTEIN"/>
    <property type="match status" value="1"/>
</dbReference>
<keyword evidence="11" id="KW-0732">Signal</keyword>
<dbReference type="EMBL" id="PSQE01000005">
    <property type="protein sequence ID" value="RHN54584.1"/>
    <property type="molecule type" value="Genomic_DNA"/>
</dbReference>
<evidence type="ECO:0000256" key="7">
    <source>
        <dbReference type="ARBA" id="ARBA00022553"/>
    </source>
</evidence>
<name>G7K441_MEDTR</name>
<evidence type="ECO:0000256" key="21">
    <source>
        <dbReference type="ARBA" id="ARBA00048679"/>
    </source>
</evidence>